<dbReference type="AlphaFoldDB" id="A0A0A9GR70"/>
<dbReference type="EMBL" id="GBRH01174733">
    <property type="protein sequence ID" value="JAE23163.1"/>
    <property type="molecule type" value="Transcribed_RNA"/>
</dbReference>
<name>A0A0A9GR70_ARUDO</name>
<reference evidence="1" key="1">
    <citation type="submission" date="2014-09" db="EMBL/GenBank/DDBJ databases">
        <authorList>
            <person name="Magalhaes I.L.F."/>
            <person name="Oliveira U."/>
            <person name="Santos F.R."/>
            <person name="Vidigal T.H.D.A."/>
            <person name="Brescovit A.D."/>
            <person name="Santos A.J."/>
        </authorList>
    </citation>
    <scope>NUCLEOTIDE SEQUENCE</scope>
    <source>
        <tissue evidence="1">Shoot tissue taken approximately 20 cm above the soil surface</tissue>
    </source>
</reference>
<organism evidence="1">
    <name type="scientific">Arundo donax</name>
    <name type="common">Giant reed</name>
    <name type="synonym">Donax arundinaceus</name>
    <dbReference type="NCBI Taxonomy" id="35708"/>
    <lineage>
        <taxon>Eukaryota</taxon>
        <taxon>Viridiplantae</taxon>
        <taxon>Streptophyta</taxon>
        <taxon>Embryophyta</taxon>
        <taxon>Tracheophyta</taxon>
        <taxon>Spermatophyta</taxon>
        <taxon>Magnoliopsida</taxon>
        <taxon>Liliopsida</taxon>
        <taxon>Poales</taxon>
        <taxon>Poaceae</taxon>
        <taxon>PACMAD clade</taxon>
        <taxon>Arundinoideae</taxon>
        <taxon>Arundineae</taxon>
        <taxon>Arundo</taxon>
    </lineage>
</organism>
<evidence type="ECO:0000313" key="1">
    <source>
        <dbReference type="EMBL" id="JAE23163.1"/>
    </source>
</evidence>
<reference evidence="1" key="2">
    <citation type="journal article" date="2015" name="Data Brief">
        <title>Shoot transcriptome of the giant reed, Arundo donax.</title>
        <authorList>
            <person name="Barrero R.A."/>
            <person name="Guerrero F.D."/>
            <person name="Moolhuijzen P."/>
            <person name="Goolsby J.A."/>
            <person name="Tidwell J."/>
            <person name="Bellgard S.E."/>
            <person name="Bellgard M.I."/>
        </authorList>
    </citation>
    <scope>NUCLEOTIDE SEQUENCE</scope>
    <source>
        <tissue evidence="1">Shoot tissue taken approximately 20 cm above the soil surface</tissue>
    </source>
</reference>
<proteinExistence type="predicted"/>
<sequence length="47" mass="5312">MVPLTPRLALEVCICFVYYDMYRSNCNNRNLISSVKYGSICCRACAG</sequence>
<protein>
    <submittedName>
        <fullName evidence="1">Uncharacterized protein</fullName>
    </submittedName>
</protein>
<accession>A0A0A9GR70</accession>